<dbReference type="AlphaFoldDB" id="A0AAE3FPL9"/>
<gene>
    <name evidence="3" type="ORF">AArcSt11_04070</name>
</gene>
<dbReference type="PROSITE" id="PS00893">
    <property type="entry name" value="NUDIX_BOX"/>
    <property type="match status" value="1"/>
</dbReference>
<organism evidence="3 4">
    <name type="scientific">Natranaeroarchaeum aerophilus</name>
    <dbReference type="NCBI Taxonomy" id="2917711"/>
    <lineage>
        <taxon>Archaea</taxon>
        <taxon>Methanobacteriati</taxon>
        <taxon>Methanobacteriota</taxon>
        <taxon>Stenosarchaea group</taxon>
        <taxon>Halobacteria</taxon>
        <taxon>Halobacteriales</taxon>
        <taxon>Natronoarchaeaceae</taxon>
        <taxon>Natranaeroarchaeum</taxon>
    </lineage>
</organism>
<dbReference type="InterPro" id="IPR020084">
    <property type="entry name" value="NUDIX_hydrolase_CS"/>
</dbReference>
<dbReference type="RefSeq" id="WP_250594853.1">
    <property type="nucleotide sequence ID" value="NZ_JAKRVY010000001.1"/>
</dbReference>
<dbReference type="GO" id="GO:0016787">
    <property type="term" value="F:hydrolase activity"/>
    <property type="evidence" value="ECO:0007669"/>
    <property type="project" value="UniProtKB-KW"/>
</dbReference>
<comment type="caution">
    <text evidence="3">The sequence shown here is derived from an EMBL/GenBank/DDBJ whole genome shotgun (WGS) entry which is preliminary data.</text>
</comment>
<dbReference type="InterPro" id="IPR000086">
    <property type="entry name" value="NUDIX_hydrolase_dom"/>
</dbReference>
<dbReference type="Gene3D" id="3.90.79.10">
    <property type="entry name" value="Nucleoside Triphosphate Pyrophosphohydrolase"/>
    <property type="match status" value="1"/>
</dbReference>
<feature type="domain" description="Nudix hydrolase" evidence="2">
    <location>
        <begin position="7"/>
        <end position="142"/>
    </location>
</feature>
<evidence type="ECO:0000313" key="4">
    <source>
        <dbReference type="Proteomes" id="UP001202674"/>
    </source>
</evidence>
<reference evidence="3 4" key="1">
    <citation type="journal article" date="2022" name="Syst. Appl. Microbiol.">
        <title>Natronocalculus amylovorans gen. nov., sp. nov., and Natranaeroarchaeum aerophilus sp. nov., dominant culturable amylolytic natronoarchaea from hypersaline soda lakes in southwestern Siberia.</title>
        <authorList>
            <person name="Sorokin D.Y."/>
            <person name="Elcheninov A.G."/>
            <person name="Khizhniak T.V."/>
            <person name="Koenen M."/>
            <person name="Bale N.J."/>
            <person name="Damste J.S.S."/>
            <person name="Kublanov I.V."/>
        </authorList>
    </citation>
    <scope>NUCLEOTIDE SEQUENCE [LARGE SCALE GENOMIC DNA]</scope>
    <source>
        <strain evidence="3 4">AArc-St1-1</strain>
    </source>
</reference>
<proteinExistence type="predicted"/>
<evidence type="ECO:0000256" key="1">
    <source>
        <dbReference type="ARBA" id="ARBA00022801"/>
    </source>
</evidence>
<evidence type="ECO:0000313" key="3">
    <source>
        <dbReference type="EMBL" id="MCL9812826.1"/>
    </source>
</evidence>
<dbReference type="Pfam" id="PF00293">
    <property type="entry name" value="NUDIX"/>
    <property type="match status" value="1"/>
</dbReference>
<dbReference type="InterPro" id="IPR015797">
    <property type="entry name" value="NUDIX_hydrolase-like_dom_sf"/>
</dbReference>
<accession>A0AAE3FPL9</accession>
<dbReference type="SUPFAM" id="SSF55811">
    <property type="entry name" value="Nudix"/>
    <property type="match status" value="1"/>
</dbReference>
<sequence>MPPSTATYVHKACAYITRSDGELLVFDGPEYEGKQVPKGTLDDDESPREALQREVYEETGLDDLDSVEHLQTDLWQRREGRWYVRHFFHARVDDPREEWVHTVTGEGEEVGDEYECTWVTVSERTQFALDLDEYLYLLPLRTSTSSPTPQSTRS</sequence>
<dbReference type="EMBL" id="JAKRVY010000001">
    <property type="protein sequence ID" value="MCL9812826.1"/>
    <property type="molecule type" value="Genomic_DNA"/>
</dbReference>
<dbReference type="Proteomes" id="UP001202674">
    <property type="component" value="Unassembled WGS sequence"/>
</dbReference>
<name>A0AAE3FPL9_9EURY</name>
<keyword evidence="1" id="KW-0378">Hydrolase</keyword>
<evidence type="ECO:0000259" key="2">
    <source>
        <dbReference type="PROSITE" id="PS51462"/>
    </source>
</evidence>
<keyword evidence="4" id="KW-1185">Reference proteome</keyword>
<dbReference type="PROSITE" id="PS51462">
    <property type="entry name" value="NUDIX"/>
    <property type="match status" value="1"/>
</dbReference>
<protein>
    <submittedName>
        <fullName evidence="3">NUDIX domain-containing protein</fullName>
    </submittedName>
</protein>